<dbReference type="AlphaFoldDB" id="A0A1M6MWY2"/>
<gene>
    <name evidence="1" type="ORF">SAMN02745751_03616</name>
</gene>
<evidence type="ECO:0000313" key="1">
    <source>
        <dbReference type="EMBL" id="SHJ87946.1"/>
    </source>
</evidence>
<name>A0A1M6MWY2_9FIRM</name>
<sequence>MNGKYTKFAIILFIAITIISIDYFTPRGSASAGNSLRAQMVTYCGIDVNNDTILYSIECDDKTVNIFEKVDFNIEHSGYRKYSVFKSDRINEYRCYIIITRYATIDDSKQVYNTTKKEISYLGYEDNDPNSTEGAYLEPDTEKCSYSENESYFSNYSKQVQDACYNYSIEK</sequence>
<protein>
    <submittedName>
        <fullName evidence="1">Uncharacterized protein</fullName>
    </submittedName>
</protein>
<accession>A0A1M6MWY2</accession>
<organism evidence="1 2">
    <name type="scientific">Dethiosulfatibacter aminovorans DSM 17477</name>
    <dbReference type="NCBI Taxonomy" id="1121476"/>
    <lineage>
        <taxon>Bacteria</taxon>
        <taxon>Bacillati</taxon>
        <taxon>Bacillota</taxon>
        <taxon>Tissierellia</taxon>
        <taxon>Dethiosulfatibacter</taxon>
    </lineage>
</organism>
<evidence type="ECO:0000313" key="2">
    <source>
        <dbReference type="Proteomes" id="UP000184052"/>
    </source>
</evidence>
<dbReference type="STRING" id="1121476.SAMN02745751_03616"/>
<reference evidence="1 2" key="1">
    <citation type="submission" date="2016-11" db="EMBL/GenBank/DDBJ databases">
        <authorList>
            <person name="Jaros S."/>
            <person name="Januszkiewicz K."/>
            <person name="Wedrychowicz H."/>
        </authorList>
    </citation>
    <scope>NUCLEOTIDE SEQUENCE [LARGE SCALE GENOMIC DNA]</scope>
    <source>
        <strain evidence="1 2">DSM 17477</strain>
    </source>
</reference>
<dbReference type="EMBL" id="FQZL01000051">
    <property type="protein sequence ID" value="SHJ87946.1"/>
    <property type="molecule type" value="Genomic_DNA"/>
</dbReference>
<proteinExistence type="predicted"/>
<keyword evidence="2" id="KW-1185">Reference proteome</keyword>
<dbReference type="Proteomes" id="UP000184052">
    <property type="component" value="Unassembled WGS sequence"/>
</dbReference>